<proteinExistence type="predicted"/>
<dbReference type="PANTHER" id="PTHR46599:SF3">
    <property type="entry name" value="PIGGYBAC TRANSPOSABLE ELEMENT-DERIVED PROTEIN 4"/>
    <property type="match status" value="1"/>
</dbReference>
<dbReference type="CDD" id="cd23020">
    <property type="entry name" value="zf-HIT"/>
    <property type="match status" value="1"/>
</dbReference>
<organism evidence="3 4">
    <name type="scientific">Mytilus edulis</name>
    <name type="common">Blue mussel</name>
    <dbReference type="NCBI Taxonomy" id="6550"/>
    <lineage>
        <taxon>Eukaryota</taxon>
        <taxon>Metazoa</taxon>
        <taxon>Spiralia</taxon>
        <taxon>Lophotrochozoa</taxon>
        <taxon>Mollusca</taxon>
        <taxon>Bivalvia</taxon>
        <taxon>Autobranchia</taxon>
        <taxon>Pteriomorphia</taxon>
        <taxon>Mytilida</taxon>
        <taxon>Mytiloidea</taxon>
        <taxon>Mytilidae</taxon>
        <taxon>Mytilinae</taxon>
        <taxon>Mytilus</taxon>
    </lineage>
</organism>
<dbReference type="InterPro" id="IPR029526">
    <property type="entry name" value="PGBD"/>
</dbReference>
<name>A0A8S3SQU4_MYTED</name>
<feature type="region of interest" description="Disordered" evidence="1">
    <location>
        <begin position="255"/>
        <end position="274"/>
    </location>
</feature>
<dbReference type="Pfam" id="PF13843">
    <property type="entry name" value="DDE_Tnp_1_7"/>
    <property type="match status" value="2"/>
</dbReference>
<comment type="caution">
    <text evidence="3">The sequence shown here is derived from an EMBL/GenBank/DDBJ whole genome shotgun (WGS) entry which is preliminary data.</text>
</comment>
<sequence>MSFTEDGNSDADISDSFVTDAEDSENEINRPGNLRNGPWFTIIEPNSFVIDRLPSFSPDHGPVGFDANLSPYDYFEKFISEDDNSLFDIIVEETNRYATTTLNANDPTPQGRGNNWKPVSKQELSAFFGLLLAIGIVRKPSYASYWENGNKNALTYTPNFPQIMSRNRFQEILRFLHCNDNALAVERGQAGYDPLHKVANIIEFLTELLRKITGRHFLKQYIANKKAHRWGVKAWVLAESGSGYTHQLELYKGKSNAPRHPDGQGMTRKPNSKGKVVKAPSLVHKYNETMGGVDLGDQLIAQYEPQFRSLKLWKKILFNLLMTATVNAYICYRNTFVVQKKMDHLTFQQEIIQGLIGQHREGQTRPGRRCLLQSTRLTARHFIEWIPNKRRMRCAVCSGKENRFSGTRIRTWCPDCGVGLCVGRCFKHFHTLQIYEE</sequence>
<evidence type="ECO:0000313" key="3">
    <source>
        <dbReference type="EMBL" id="CAG2223326.1"/>
    </source>
</evidence>
<evidence type="ECO:0000256" key="1">
    <source>
        <dbReference type="SAM" id="MobiDB-lite"/>
    </source>
</evidence>
<evidence type="ECO:0000259" key="2">
    <source>
        <dbReference type="Pfam" id="PF13843"/>
    </source>
</evidence>
<feature type="domain" description="PiggyBac transposable element-derived protein" evidence="2">
    <location>
        <begin position="267"/>
        <end position="329"/>
    </location>
</feature>
<dbReference type="Proteomes" id="UP000683360">
    <property type="component" value="Unassembled WGS sequence"/>
</dbReference>
<protein>
    <recommendedName>
        <fullName evidence="2">PiggyBac transposable element-derived protein domain-containing protein</fullName>
    </recommendedName>
</protein>
<keyword evidence="4" id="KW-1185">Reference proteome</keyword>
<reference evidence="3" key="1">
    <citation type="submission" date="2021-03" db="EMBL/GenBank/DDBJ databases">
        <authorList>
            <person name="Bekaert M."/>
        </authorList>
    </citation>
    <scope>NUCLEOTIDE SEQUENCE</scope>
</reference>
<dbReference type="EMBL" id="CAJPWZ010001783">
    <property type="protein sequence ID" value="CAG2223326.1"/>
    <property type="molecule type" value="Genomic_DNA"/>
</dbReference>
<dbReference type="AlphaFoldDB" id="A0A8S3SQU4"/>
<dbReference type="PANTHER" id="PTHR46599">
    <property type="entry name" value="PIGGYBAC TRANSPOSABLE ELEMENT-DERIVED PROTEIN 4"/>
    <property type="match status" value="1"/>
</dbReference>
<evidence type="ECO:0000313" key="4">
    <source>
        <dbReference type="Proteomes" id="UP000683360"/>
    </source>
</evidence>
<feature type="domain" description="PiggyBac transposable element-derived protein" evidence="2">
    <location>
        <begin position="70"/>
        <end position="208"/>
    </location>
</feature>
<accession>A0A8S3SQU4</accession>
<gene>
    <name evidence="3" type="ORF">MEDL_36599</name>
</gene>
<dbReference type="OrthoDB" id="6073352at2759"/>